<dbReference type="Gene3D" id="2.40.50.1020">
    <property type="entry name" value="LytTr DNA-binding domain"/>
    <property type="match status" value="1"/>
</dbReference>
<reference evidence="4 5" key="1">
    <citation type="submission" date="2013-08" db="EMBL/GenBank/DDBJ databases">
        <title>Flavobacterium limnosediminis JC2902 genome sequencing.</title>
        <authorList>
            <person name="Lee K."/>
            <person name="Yi H."/>
            <person name="Park S."/>
            <person name="Chun J."/>
        </authorList>
    </citation>
    <scope>NUCLEOTIDE SEQUENCE [LARGE SCALE GENOMIC DNA]</scope>
    <source>
        <strain evidence="4 5">JC2902</strain>
    </source>
</reference>
<organism evidence="4 5">
    <name type="scientific">Flavobacterium limnosediminis JC2902</name>
    <dbReference type="NCBI Taxonomy" id="1341181"/>
    <lineage>
        <taxon>Bacteria</taxon>
        <taxon>Pseudomonadati</taxon>
        <taxon>Bacteroidota</taxon>
        <taxon>Flavobacteriia</taxon>
        <taxon>Flavobacteriales</taxon>
        <taxon>Flavobacteriaceae</taxon>
        <taxon>Flavobacterium</taxon>
    </lineage>
</organism>
<evidence type="ECO:0000313" key="4">
    <source>
        <dbReference type="EMBL" id="ESU25309.1"/>
    </source>
</evidence>
<comment type="caution">
    <text evidence="4">The sequence shown here is derived from an EMBL/GenBank/DDBJ whole genome shotgun (WGS) entry which is preliminary data.</text>
</comment>
<dbReference type="STRING" id="1341181.FLJC2902T_31170"/>
<evidence type="ECO:0000256" key="1">
    <source>
        <dbReference type="PROSITE-ProRule" id="PRU00169"/>
    </source>
</evidence>
<dbReference type="InterPro" id="IPR046947">
    <property type="entry name" value="LytR-like"/>
</dbReference>
<dbReference type="PROSITE" id="PS50110">
    <property type="entry name" value="RESPONSE_REGULATORY"/>
    <property type="match status" value="1"/>
</dbReference>
<dbReference type="GO" id="GO:0003677">
    <property type="term" value="F:DNA binding"/>
    <property type="evidence" value="ECO:0007669"/>
    <property type="project" value="InterPro"/>
</dbReference>
<proteinExistence type="predicted"/>
<keyword evidence="1" id="KW-0597">Phosphoprotein</keyword>
<dbReference type="Proteomes" id="UP000018004">
    <property type="component" value="Unassembled WGS sequence"/>
</dbReference>
<feature type="domain" description="HTH LytTR-type" evidence="3">
    <location>
        <begin position="132"/>
        <end position="234"/>
    </location>
</feature>
<protein>
    <submittedName>
        <fullName evidence="4">Uncharacterized protein</fullName>
    </submittedName>
</protein>
<dbReference type="SMART" id="SM00850">
    <property type="entry name" value="LytTR"/>
    <property type="match status" value="1"/>
</dbReference>
<dbReference type="InterPro" id="IPR007492">
    <property type="entry name" value="LytTR_DNA-bd_dom"/>
</dbReference>
<dbReference type="GO" id="GO:0000156">
    <property type="term" value="F:phosphorelay response regulator activity"/>
    <property type="evidence" value="ECO:0007669"/>
    <property type="project" value="InterPro"/>
</dbReference>
<feature type="modified residue" description="4-aspartylphosphate" evidence="1">
    <location>
        <position position="53"/>
    </location>
</feature>
<name>V6SFT3_9FLAO</name>
<accession>V6SFT3</accession>
<evidence type="ECO:0000259" key="2">
    <source>
        <dbReference type="PROSITE" id="PS50110"/>
    </source>
</evidence>
<keyword evidence="5" id="KW-1185">Reference proteome</keyword>
<dbReference type="PANTHER" id="PTHR37299">
    <property type="entry name" value="TRANSCRIPTIONAL REGULATOR-RELATED"/>
    <property type="match status" value="1"/>
</dbReference>
<dbReference type="PATRIC" id="fig|1341181.4.peg.3064"/>
<dbReference type="PANTHER" id="PTHR37299:SF1">
    <property type="entry name" value="STAGE 0 SPORULATION PROTEIN A HOMOLOG"/>
    <property type="match status" value="1"/>
</dbReference>
<dbReference type="SMART" id="SM00448">
    <property type="entry name" value="REC"/>
    <property type="match status" value="1"/>
</dbReference>
<dbReference type="PROSITE" id="PS50930">
    <property type="entry name" value="HTH_LYTTR"/>
    <property type="match status" value="1"/>
</dbReference>
<dbReference type="Gene3D" id="3.40.50.2300">
    <property type="match status" value="1"/>
</dbReference>
<sequence>MTAVIIEDEIPATVRLRRILESKGFDVVTHIQSVRKAVHWFERNSHPEVVFMDIKLSDGDAFSIFDKVKIQSKIVFTTAYDEFALKAFENKGIAYLLKPVDEKKLDVLLDTLAYYESIFINDEPKAASKSYFMISFGNTVKKIETAAIIGFYSADNSTFILSKDNRSYTISKSLEKLESELNPREFHRINRSVIINRSFIEAVKNQKIVTTENDFDLDLKISRKRQTGFKEWYQ</sequence>
<dbReference type="eggNOG" id="COG3279">
    <property type="taxonomic scope" value="Bacteria"/>
</dbReference>
<gene>
    <name evidence="4" type="ORF">FLJC2902T_31170</name>
</gene>
<feature type="domain" description="Response regulatory" evidence="2">
    <location>
        <begin position="2"/>
        <end position="113"/>
    </location>
</feature>
<dbReference type="SUPFAM" id="SSF52172">
    <property type="entry name" value="CheY-like"/>
    <property type="match status" value="1"/>
</dbReference>
<dbReference type="Pfam" id="PF00072">
    <property type="entry name" value="Response_reg"/>
    <property type="match status" value="1"/>
</dbReference>
<evidence type="ECO:0000313" key="5">
    <source>
        <dbReference type="Proteomes" id="UP000018004"/>
    </source>
</evidence>
<dbReference type="Pfam" id="PF04397">
    <property type="entry name" value="LytTR"/>
    <property type="match status" value="1"/>
</dbReference>
<dbReference type="InterPro" id="IPR011006">
    <property type="entry name" value="CheY-like_superfamily"/>
</dbReference>
<dbReference type="EMBL" id="AVGG01000031">
    <property type="protein sequence ID" value="ESU25309.1"/>
    <property type="molecule type" value="Genomic_DNA"/>
</dbReference>
<dbReference type="InterPro" id="IPR001789">
    <property type="entry name" value="Sig_transdc_resp-reg_receiver"/>
</dbReference>
<dbReference type="RefSeq" id="WP_023580648.1">
    <property type="nucleotide sequence ID" value="NZ_AVGG01000031.1"/>
</dbReference>
<dbReference type="OrthoDB" id="2168082at2"/>
<evidence type="ECO:0000259" key="3">
    <source>
        <dbReference type="PROSITE" id="PS50930"/>
    </source>
</evidence>
<dbReference type="AlphaFoldDB" id="V6SFT3"/>